<feature type="signal peptide" evidence="2">
    <location>
        <begin position="1"/>
        <end position="20"/>
    </location>
</feature>
<evidence type="ECO:0000256" key="1">
    <source>
        <dbReference type="SAM" id="MobiDB-lite"/>
    </source>
</evidence>
<feature type="region of interest" description="Disordered" evidence="1">
    <location>
        <begin position="22"/>
        <end position="115"/>
    </location>
</feature>
<feature type="compositionally biased region" description="Polar residues" evidence="1">
    <location>
        <begin position="48"/>
        <end position="62"/>
    </location>
</feature>
<feature type="chain" id="PRO_5038540177" evidence="2">
    <location>
        <begin position="21"/>
        <end position="346"/>
    </location>
</feature>
<sequence>MKQWLVIGLSLLIGSWPALPGRATTTADSDAATTSSVSSSTQLSTDSGAVSTSDATESSQTTKSDHTAESSTATTSAEETTSSSDQSSSASHDESSSSASSSSSQSESKVGQLKLTPTTTALTVTDGQSTELTGTVQVPKQSLNQKVVIHPTINGTTATTVTVTATTTKVPFTVTVPASSLQVGDNQVTLAATSEQVEAAPTTAVQINVMTVPDSGSISYTQSVGALAFGQVTLTGASQLIKRSGDWHLIVNDDRTTTTGWVLSAEATSLTTSDGQQLAGGLVYRQGGQETSLTNQAVEVAKSTATTYDVESHWTSDTGILLRLNAGARAGDYAGQLTWTLTSAPE</sequence>
<proteinExistence type="predicted"/>
<dbReference type="Proteomes" id="UP000289996">
    <property type="component" value="Unassembled WGS sequence"/>
</dbReference>
<protein>
    <submittedName>
        <fullName evidence="3">Cell surface protein [Lactobacillus plantarum]</fullName>
    </submittedName>
</protein>
<feature type="compositionally biased region" description="Low complexity" evidence="1">
    <location>
        <begin position="69"/>
        <end position="115"/>
    </location>
</feature>
<dbReference type="OrthoDB" id="2306834at2"/>
<keyword evidence="2" id="KW-0732">Signal</keyword>
<feature type="compositionally biased region" description="Low complexity" evidence="1">
    <location>
        <begin position="23"/>
        <end position="47"/>
    </location>
</feature>
<name>A0A660E3R7_9LACO</name>
<reference evidence="3 4" key="1">
    <citation type="submission" date="2018-11" db="EMBL/GenBank/DDBJ databases">
        <authorList>
            <person name="Wuyts S."/>
        </authorList>
    </citation>
    <scope>NUCLEOTIDE SEQUENCE [LARGE SCALE GENOMIC DNA]</scope>
    <source>
        <strain evidence="3">Lactobacillus mudanjiangensis AMBF249</strain>
    </source>
</reference>
<dbReference type="EMBL" id="UYIG01000123">
    <property type="protein sequence ID" value="VDG28755.1"/>
    <property type="molecule type" value="Genomic_DNA"/>
</dbReference>
<organism evidence="3 4">
    <name type="scientific">Lactiplantibacillus mudanjiangensis</name>
    <dbReference type="NCBI Taxonomy" id="1296538"/>
    <lineage>
        <taxon>Bacteria</taxon>
        <taxon>Bacillati</taxon>
        <taxon>Bacillota</taxon>
        <taxon>Bacilli</taxon>
        <taxon>Lactobacillales</taxon>
        <taxon>Lactobacillaceae</taxon>
        <taxon>Lactiplantibacillus</taxon>
    </lineage>
</organism>
<evidence type="ECO:0000313" key="3">
    <source>
        <dbReference type="EMBL" id="VDG28755.1"/>
    </source>
</evidence>
<evidence type="ECO:0000256" key="2">
    <source>
        <dbReference type="SAM" id="SignalP"/>
    </source>
</evidence>
<accession>A0A660E3R7</accession>
<gene>
    <name evidence="3" type="ORF">MUDAN_MDHGFNIF_03161</name>
</gene>
<keyword evidence="4" id="KW-1185">Reference proteome</keyword>
<dbReference type="RefSeq" id="WP_130847241.1">
    <property type="nucleotide sequence ID" value="NZ_UYIE01000119.1"/>
</dbReference>
<evidence type="ECO:0000313" key="4">
    <source>
        <dbReference type="Proteomes" id="UP000289996"/>
    </source>
</evidence>
<dbReference type="AlphaFoldDB" id="A0A660E3R7"/>